<dbReference type="AlphaFoldDB" id="A0A8J2SXQ4"/>
<dbReference type="Proteomes" id="UP000789595">
    <property type="component" value="Unassembled WGS sequence"/>
</dbReference>
<dbReference type="InterPro" id="IPR001619">
    <property type="entry name" value="Sec1-like"/>
</dbReference>
<dbReference type="PANTHER" id="PTHR11679">
    <property type="entry name" value="VESICLE PROTEIN SORTING-ASSOCIATED"/>
    <property type="match status" value="1"/>
</dbReference>
<evidence type="ECO:0000313" key="3">
    <source>
        <dbReference type="Proteomes" id="UP000789595"/>
    </source>
</evidence>
<dbReference type="InterPro" id="IPR043127">
    <property type="entry name" value="Sec-1-like_dom3a"/>
</dbReference>
<evidence type="ECO:0000256" key="1">
    <source>
        <dbReference type="ARBA" id="ARBA00009884"/>
    </source>
</evidence>
<dbReference type="InterPro" id="IPR036045">
    <property type="entry name" value="Sec1-like_sf"/>
</dbReference>
<dbReference type="Gene3D" id="3.40.50.1910">
    <property type="match status" value="1"/>
</dbReference>
<dbReference type="OrthoDB" id="10251230at2759"/>
<dbReference type="Gene3D" id="1.25.40.60">
    <property type="match status" value="1"/>
</dbReference>
<dbReference type="Pfam" id="PF00995">
    <property type="entry name" value="Sec1"/>
    <property type="match status" value="1"/>
</dbReference>
<gene>
    <name evidence="2" type="ORF">PECAL_4P27680</name>
</gene>
<evidence type="ECO:0008006" key="4">
    <source>
        <dbReference type="Google" id="ProtNLM"/>
    </source>
</evidence>
<dbReference type="InterPro" id="IPR043154">
    <property type="entry name" value="Sec-1-like_dom1"/>
</dbReference>
<sequence>MDIRKQQKQAILKMLALNEDDETSAEAPIDWKVLILDEPCRELLAPLVSVNELRARGVTLHAPIESPRDALGDVAAVYLCRPSAANAARIAKDAAQALYGALHCNWSRRAERKVLEGFARELAAAPPREGLPAAEDLVRSVWDRHVDFVALEPRLFHLRLQRRLKEVCGAGLAAPERVLEEVAEEVAAGLFCACAAVGAAAPVVRARPGGCAARAAAKLHARLHDEWRRRGGAAAPAPPTGAARPLVVLLDRADDLAAPLRHAETYQALVDDVLDHRGGRATFVDNDASRTVDLRVDEDAFYAQHAARSFPDVIDASADALAQLRARENALRARGGGEADGLAETVGELPRLLERKKRLELHTAVLGAVMKQVVAREVPRYAEAEEPRAAAADVEGLLGEGAKGTVDDKLRLLGVAGLQGGLDDDAFAALAAAAGCAEGPDRARLARGVAAIGEARKLAAAAPAPVAEAADDEGLASVLAKAQAGAKTVAAAAASKVGSLLSRASALQAVRAVGNLFEARPGTEHDTWLELDAKVGPAAYATDAAPPKLPAAETPLDAIVFHVGAGSYLEHHALQRAFAEGPRTVCYGAADLADPTAFLEEIMELGA</sequence>
<comment type="similarity">
    <text evidence="1">Belongs to the STXBP/unc-18/SEC1 family.</text>
</comment>
<protein>
    <recommendedName>
        <fullName evidence="4">Sec1 family domain-containing protein 1</fullName>
    </recommendedName>
</protein>
<evidence type="ECO:0000313" key="2">
    <source>
        <dbReference type="EMBL" id="CAH0375434.1"/>
    </source>
</evidence>
<dbReference type="Gene3D" id="3.40.50.2060">
    <property type="match status" value="1"/>
</dbReference>
<dbReference type="InterPro" id="IPR027482">
    <property type="entry name" value="Sec1-like_dom2"/>
</dbReference>
<dbReference type="GO" id="GO:0016192">
    <property type="term" value="P:vesicle-mediated transport"/>
    <property type="evidence" value="ECO:0007669"/>
    <property type="project" value="InterPro"/>
</dbReference>
<dbReference type="Gene3D" id="3.90.830.10">
    <property type="entry name" value="Syntaxin Binding Protein 1, Chain A, domain 2"/>
    <property type="match status" value="1"/>
</dbReference>
<comment type="caution">
    <text evidence="2">The sequence shown here is derived from an EMBL/GenBank/DDBJ whole genome shotgun (WGS) entry which is preliminary data.</text>
</comment>
<reference evidence="2" key="1">
    <citation type="submission" date="2021-11" db="EMBL/GenBank/DDBJ databases">
        <authorList>
            <consortium name="Genoscope - CEA"/>
            <person name="William W."/>
        </authorList>
    </citation>
    <scope>NUCLEOTIDE SEQUENCE</scope>
</reference>
<proteinExistence type="inferred from homology"/>
<keyword evidence="3" id="KW-1185">Reference proteome</keyword>
<name>A0A8J2SXQ4_9STRA</name>
<accession>A0A8J2SXQ4</accession>
<dbReference type="SUPFAM" id="SSF56815">
    <property type="entry name" value="Sec1/munc18-like (SM) proteins"/>
    <property type="match status" value="1"/>
</dbReference>
<dbReference type="EMBL" id="CAKKNE010000004">
    <property type="protein sequence ID" value="CAH0375434.1"/>
    <property type="molecule type" value="Genomic_DNA"/>
</dbReference>
<organism evidence="2 3">
    <name type="scientific">Pelagomonas calceolata</name>
    <dbReference type="NCBI Taxonomy" id="35677"/>
    <lineage>
        <taxon>Eukaryota</taxon>
        <taxon>Sar</taxon>
        <taxon>Stramenopiles</taxon>
        <taxon>Ochrophyta</taxon>
        <taxon>Pelagophyceae</taxon>
        <taxon>Pelagomonadales</taxon>
        <taxon>Pelagomonadaceae</taxon>
        <taxon>Pelagomonas</taxon>
    </lineage>
</organism>